<dbReference type="SUPFAM" id="SSF47644">
    <property type="entry name" value="Methionine synthase domain"/>
    <property type="match status" value="1"/>
</dbReference>
<dbReference type="PANTHER" id="PTHR45833">
    <property type="entry name" value="METHIONINE SYNTHASE"/>
    <property type="match status" value="1"/>
</dbReference>
<dbReference type="RefSeq" id="WP_012227209.1">
    <property type="nucleotide sequence ID" value="NZ_HG422565.1"/>
</dbReference>
<dbReference type="OrthoDB" id="3782345at2"/>
<keyword evidence="1" id="KW-0479">Metal-binding</keyword>
<dbReference type="InterPro" id="IPR050554">
    <property type="entry name" value="Met_Synthase/Corrinoid"/>
</dbReference>
<evidence type="ECO:0000313" key="6">
    <source>
        <dbReference type="EMBL" id="CCM63896.1"/>
    </source>
</evidence>
<comment type="caution">
    <text evidence="6">The sequence shown here is derived from an EMBL/GenBank/DDBJ whole genome shotgun (WGS) entry which is preliminary data.</text>
</comment>
<dbReference type="HOGENOM" id="CLU_914279_0_0_11"/>
<feature type="region of interest" description="Disordered" evidence="3">
    <location>
        <begin position="285"/>
        <end position="304"/>
    </location>
</feature>
<feature type="domain" description="B12-binding" evidence="4">
    <location>
        <begin position="164"/>
        <end position="290"/>
    </location>
</feature>
<dbReference type="PROSITE" id="PS51332">
    <property type="entry name" value="B12_BINDING"/>
    <property type="match status" value="1"/>
</dbReference>
<dbReference type="GO" id="GO:0008705">
    <property type="term" value="F:methionine synthase activity"/>
    <property type="evidence" value="ECO:0007669"/>
    <property type="project" value="TreeGrafter"/>
</dbReference>
<dbReference type="InterPro" id="IPR036594">
    <property type="entry name" value="Meth_synthase_dom"/>
</dbReference>
<dbReference type="STRING" id="1229780.BN381_300043"/>
<keyword evidence="2" id="KW-0170">Cobalt</keyword>
<dbReference type="GO" id="GO:0031419">
    <property type="term" value="F:cobalamin binding"/>
    <property type="evidence" value="ECO:0007669"/>
    <property type="project" value="InterPro"/>
</dbReference>
<feature type="domain" description="B12-binding N-terminal" evidence="5">
    <location>
        <begin position="71"/>
        <end position="165"/>
    </location>
</feature>
<evidence type="ECO:0000256" key="3">
    <source>
        <dbReference type="SAM" id="MobiDB-lite"/>
    </source>
</evidence>
<name>R4Z3M7_9ACTN</name>
<dbReference type="InterPro" id="IPR036724">
    <property type="entry name" value="Cobalamin-bd_sf"/>
</dbReference>
<keyword evidence="7" id="KW-1185">Reference proteome</keyword>
<dbReference type="GO" id="GO:0046653">
    <property type="term" value="P:tetrahydrofolate metabolic process"/>
    <property type="evidence" value="ECO:0007669"/>
    <property type="project" value="TreeGrafter"/>
</dbReference>
<dbReference type="InterPro" id="IPR041657">
    <property type="entry name" value="HTH_17"/>
</dbReference>
<dbReference type="GO" id="GO:0050667">
    <property type="term" value="P:homocysteine metabolic process"/>
    <property type="evidence" value="ECO:0007669"/>
    <property type="project" value="TreeGrafter"/>
</dbReference>
<evidence type="ECO:0000259" key="5">
    <source>
        <dbReference type="PROSITE" id="PS51337"/>
    </source>
</evidence>
<evidence type="ECO:0000313" key="7">
    <source>
        <dbReference type="Proteomes" id="UP000018291"/>
    </source>
</evidence>
<dbReference type="AlphaFoldDB" id="R4Z3M7"/>
<reference evidence="6 7" key="1">
    <citation type="journal article" date="2013" name="ISME J.">
        <title>Metabolic model for the filamentous 'Candidatus Microthrix parvicella' based on genomic and metagenomic analyses.</title>
        <authorList>
            <person name="Jon McIlroy S."/>
            <person name="Kristiansen R."/>
            <person name="Albertsen M."/>
            <person name="Michael Karst S."/>
            <person name="Rossetti S."/>
            <person name="Lund Nielsen J."/>
            <person name="Tandoi V."/>
            <person name="James Seviour R."/>
            <person name="Nielsen P.H."/>
        </authorList>
    </citation>
    <scope>NUCLEOTIDE SEQUENCE [LARGE SCALE GENOMIC DNA]</scope>
    <source>
        <strain evidence="6 7">RN1</strain>
    </source>
</reference>
<dbReference type="Proteomes" id="UP000018291">
    <property type="component" value="Unassembled WGS sequence"/>
</dbReference>
<protein>
    <recommendedName>
        <fullName evidence="8">B12-binding domain-containing protein</fullName>
    </recommendedName>
</protein>
<dbReference type="GO" id="GO:0005829">
    <property type="term" value="C:cytosol"/>
    <property type="evidence" value="ECO:0007669"/>
    <property type="project" value="TreeGrafter"/>
</dbReference>
<accession>R4Z3M7</accession>
<organism evidence="6 7">
    <name type="scientific">Candidatus Neomicrothrix parvicella RN1</name>
    <dbReference type="NCBI Taxonomy" id="1229780"/>
    <lineage>
        <taxon>Bacteria</taxon>
        <taxon>Bacillati</taxon>
        <taxon>Actinomycetota</taxon>
        <taxon>Acidimicrobiia</taxon>
        <taxon>Acidimicrobiales</taxon>
        <taxon>Microthrixaceae</taxon>
        <taxon>Candidatus Neomicrothrix</taxon>
    </lineage>
</organism>
<dbReference type="Gene3D" id="3.40.50.280">
    <property type="entry name" value="Cobalamin-binding domain"/>
    <property type="match status" value="1"/>
</dbReference>
<dbReference type="PROSITE" id="PS51337">
    <property type="entry name" value="B12_BINDING_NTER"/>
    <property type="match status" value="1"/>
</dbReference>
<evidence type="ECO:0000256" key="2">
    <source>
        <dbReference type="ARBA" id="ARBA00023285"/>
    </source>
</evidence>
<dbReference type="SUPFAM" id="SSF52242">
    <property type="entry name" value="Cobalamin (vitamin B12)-binding domain"/>
    <property type="match status" value="1"/>
</dbReference>
<dbReference type="Pfam" id="PF02310">
    <property type="entry name" value="B12-binding"/>
    <property type="match status" value="1"/>
</dbReference>
<dbReference type="GO" id="GO:0046872">
    <property type="term" value="F:metal ion binding"/>
    <property type="evidence" value="ECO:0007669"/>
    <property type="project" value="UniProtKB-KW"/>
</dbReference>
<dbReference type="PANTHER" id="PTHR45833:SF1">
    <property type="entry name" value="METHIONINE SYNTHASE"/>
    <property type="match status" value="1"/>
</dbReference>
<dbReference type="EMBL" id="CANL01000024">
    <property type="protein sequence ID" value="CCM63896.1"/>
    <property type="molecule type" value="Genomic_DNA"/>
</dbReference>
<dbReference type="Gene3D" id="1.10.1240.10">
    <property type="entry name" value="Methionine synthase domain"/>
    <property type="match status" value="1"/>
</dbReference>
<dbReference type="InterPro" id="IPR003759">
    <property type="entry name" value="Cbl-bd_cap"/>
</dbReference>
<proteinExistence type="predicted"/>
<evidence type="ECO:0000259" key="4">
    <source>
        <dbReference type="PROSITE" id="PS51332"/>
    </source>
</evidence>
<sequence length="304" mass="32009">MSGGDHPETLLTLPAAADLAGVHYMTAYRWVRTSRLKAQKSGGVWMVRLGDLMELTDAKGTPEVGASSGTQRPGGCTSTRIGPMTEALLRGDQGGAWLLVEESRRAGVDPVDVLCEVLEPAMVEIGRRWRRGETSIGAEHRATGVATRLVARLGSTVTRPGRSRGHVVVGAVEGNRHGLGPAVLADAFRAVGFDVCDLGADVPFDEFVEIASTTRPLTGLCLSVADATDLAGVQQAIARVRAVSDAVVLVGGAGVPDQDWATEVGADGWCADARGAPELLERCTTRPSQRGDQPVQRRRQAALS</sequence>
<gene>
    <name evidence="6" type="ORF">BN381_300043</name>
</gene>
<evidence type="ECO:0000256" key="1">
    <source>
        <dbReference type="ARBA" id="ARBA00022723"/>
    </source>
</evidence>
<dbReference type="eggNOG" id="COG5012">
    <property type="taxonomic scope" value="Bacteria"/>
</dbReference>
<dbReference type="Pfam" id="PF12728">
    <property type="entry name" value="HTH_17"/>
    <property type="match status" value="1"/>
</dbReference>
<dbReference type="Pfam" id="PF02607">
    <property type="entry name" value="B12-binding_2"/>
    <property type="match status" value="1"/>
</dbReference>
<dbReference type="InterPro" id="IPR006158">
    <property type="entry name" value="Cobalamin-bd"/>
</dbReference>
<evidence type="ECO:0008006" key="8">
    <source>
        <dbReference type="Google" id="ProtNLM"/>
    </source>
</evidence>